<feature type="region of interest" description="Disordered" evidence="1">
    <location>
        <begin position="1"/>
        <end position="84"/>
    </location>
</feature>
<gene>
    <name evidence="2" type="ORF">A4A49_20191</name>
</gene>
<proteinExistence type="predicted"/>
<feature type="compositionally biased region" description="Polar residues" evidence="1">
    <location>
        <begin position="15"/>
        <end position="37"/>
    </location>
</feature>
<feature type="compositionally biased region" description="Low complexity" evidence="1">
    <location>
        <begin position="121"/>
        <end position="131"/>
    </location>
</feature>
<name>A0A1J6IQZ2_NICAT</name>
<comment type="caution">
    <text evidence="2">The sequence shown here is derived from an EMBL/GenBank/DDBJ whole genome shotgun (WGS) entry which is preliminary data.</text>
</comment>
<evidence type="ECO:0000313" key="3">
    <source>
        <dbReference type="Proteomes" id="UP000187609"/>
    </source>
</evidence>
<keyword evidence="3" id="KW-1185">Reference proteome</keyword>
<evidence type="ECO:0000256" key="1">
    <source>
        <dbReference type="SAM" id="MobiDB-lite"/>
    </source>
</evidence>
<accession>A0A1J6IQZ2</accession>
<sequence length="194" mass="20541">MFDASSGPELRFSTGRATNLPNHSESSPSGKGNSRGTKQGLVDAWSPNVAVNHGADPPSKLECQQRYAHSRSDSPNPQQYPLLSRTHSRGSICNTIVQNITAGSSPENFTFTAGEAPTITTATTTSIATGEYSQRNLNGPGDTEEQRDDNGPRSSTNRQYSESGLTMAGSSQGGGVQHGPQRNTHPTVPKEPST</sequence>
<feature type="compositionally biased region" description="Polar residues" evidence="1">
    <location>
        <begin position="180"/>
        <end position="194"/>
    </location>
</feature>
<evidence type="ECO:0000313" key="2">
    <source>
        <dbReference type="EMBL" id="OIT01243.1"/>
    </source>
</evidence>
<protein>
    <submittedName>
        <fullName evidence="2">Uncharacterized protein</fullName>
    </submittedName>
</protein>
<dbReference type="Gramene" id="OIT01243">
    <property type="protein sequence ID" value="OIT01243"/>
    <property type="gene ID" value="A4A49_20191"/>
</dbReference>
<dbReference type="Proteomes" id="UP000187609">
    <property type="component" value="Unassembled WGS sequence"/>
</dbReference>
<feature type="region of interest" description="Disordered" evidence="1">
    <location>
        <begin position="121"/>
        <end position="194"/>
    </location>
</feature>
<organism evidence="2 3">
    <name type="scientific">Nicotiana attenuata</name>
    <name type="common">Coyote tobacco</name>
    <dbReference type="NCBI Taxonomy" id="49451"/>
    <lineage>
        <taxon>Eukaryota</taxon>
        <taxon>Viridiplantae</taxon>
        <taxon>Streptophyta</taxon>
        <taxon>Embryophyta</taxon>
        <taxon>Tracheophyta</taxon>
        <taxon>Spermatophyta</taxon>
        <taxon>Magnoliopsida</taxon>
        <taxon>eudicotyledons</taxon>
        <taxon>Gunneridae</taxon>
        <taxon>Pentapetalae</taxon>
        <taxon>asterids</taxon>
        <taxon>lamiids</taxon>
        <taxon>Solanales</taxon>
        <taxon>Solanaceae</taxon>
        <taxon>Nicotianoideae</taxon>
        <taxon>Nicotianeae</taxon>
        <taxon>Nicotiana</taxon>
    </lineage>
</organism>
<dbReference type="EMBL" id="MJEQ01037189">
    <property type="protein sequence ID" value="OIT01243.1"/>
    <property type="molecule type" value="Genomic_DNA"/>
</dbReference>
<dbReference type="AlphaFoldDB" id="A0A1J6IQZ2"/>
<feature type="compositionally biased region" description="Polar residues" evidence="1">
    <location>
        <begin position="152"/>
        <end position="170"/>
    </location>
</feature>
<reference evidence="2" key="1">
    <citation type="submission" date="2016-11" db="EMBL/GenBank/DDBJ databases">
        <title>The genome of Nicotiana attenuata.</title>
        <authorList>
            <person name="Xu S."/>
            <person name="Brockmoeller T."/>
            <person name="Gaquerel E."/>
            <person name="Navarro A."/>
            <person name="Kuhl H."/>
            <person name="Gase K."/>
            <person name="Ling Z."/>
            <person name="Zhou W."/>
            <person name="Kreitzer C."/>
            <person name="Stanke M."/>
            <person name="Tang H."/>
            <person name="Lyons E."/>
            <person name="Pandey P."/>
            <person name="Pandey S.P."/>
            <person name="Timmermann B."/>
            <person name="Baldwin I.T."/>
        </authorList>
    </citation>
    <scope>NUCLEOTIDE SEQUENCE [LARGE SCALE GENOMIC DNA]</scope>
    <source>
        <strain evidence="2">UT</strain>
    </source>
</reference>